<feature type="transmembrane region" description="Helical" evidence="1">
    <location>
        <begin position="350"/>
        <end position="369"/>
    </location>
</feature>
<name>A0A174WHS1_BACT4</name>
<reference evidence="2 3" key="1">
    <citation type="submission" date="2015-09" db="EMBL/GenBank/DDBJ databases">
        <authorList>
            <consortium name="Pathogen Informatics"/>
        </authorList>
    </citation>
    <scope>NUCLEOTIDE SEQUENCE [LARGE SCALE GENOMIC DNA]</scope>
    <source>
        <strain evidence="2 3">2789STDY5834945</strain>
    </source>
</reference>
<evidence type="ECO:0000313" key="3">
    <source>
        <dbReference type="Proteomes" id="UP000095541"/>
    </source>
</evidence>
<organism evidence="2 3">
    <name type="scientific">Bacteroides thetaiotaomicron</name>
    <dbReference type="NCBI Taxonomy" id="818"/>
    <lineage>
        <taxon>Bacteria</taxon>
        <taxon>Pseudomonadati</taxon>
        <taxon>Bacteroidota</taxon>
        <taxon>Bacteroidia</taxon>
        <taxon>Bacteroidales</taxon>
        <taxon>Bacteroidaceae</taxon>
        <taxon>Bacteroides</taxon>
    </lineage>
</organism>
<feature type="transmembrane region" description="Helical" evidence="1">
    <location>
        <begin position="255"/>
        <end position="272"/>
    </location>
</feature>
<dbReference type="EMBL" id="CZBI01000013">
    <property type="protein sequence ID" value="CUQ46854.1"/>
    <property type="molecule type" value="Genomic_DNA"/>
</dbReference>
<feature type="transmembrane region" description="Helical" evidence="1">
    <location>
        <begin position="149"/>
        <end position="179"/>
    </location>
</feature>
<feature type="transmembrane region" description="Helical" evidence="1">
    <location>
        <begin position="7"/>
        <end position="24"/>
    </location>
</feature>
<evidence type="ECO:0000313" key="2">
    <source>
        <dbReference type="EMBL" id="CUQ46854.1"/>
    </source>
</evidence>
<feature type="transmembrane region" description="Helical" evidence="1">
    <location>
        <begin position="292"/>
        <end position="314"/>
    </location>
</feature>
<dbReference type="AlphaFoldDB" id="A0A174WHS1"/>
<feature type="transmembrane region" description="Helical" evidence="1">
    <location>
        <begin position="326"/>
        <end position="344"/>
    </location>
</feature>
<evidence type="ECO:0008006" key="4">
    <source>
        <dbReference type="Google" id="ProtNLM"/>
    </source>
</evidence>
<keyword evidence="1" id="KW-0812">Transmembrane</keyword>
<dbReference type="Proteomes" id="UP000095541">
    <property type="component" value="Unassembled WGS sequence"/>
</dbReference>
<protein>
    <recommendedName>
        <fullName evidence="4">Oligosaccharide repeat unit polymerase</fullName>
    </recommendedName>
</protein>
<accession>A0A174WHS1</accession>
<keyword evidence="1" id="KW-0472">Membrane</keyword>
<feature type="transmembrane region" description="Helical" evidence="1">
    <location>
        <begin position="118"/>
        <end position="137"/>
    </location>
</feature>
<sequence>MLIILTLYVFIYFLYLLPYFYGGIQLSQYSQFQNRLYFSNILFLFYLFYTGLLLASKKKVELSGIKLIDKIHIKTSTIGKSFYLLMLFFLLILTLRQGENVLANTSNSYEIYKQNLDNTNSLPLFMVLLLLFFPSIINRNKIGKLCFIVVNICMAYFCITRGMRMILAPLGMLIFSFYFDNKIKIRSLLLLFIAGFLVLVFINALKMNMNFQAQNILSEGGDNDFIISHHADNLYVASAGIGLVKQDIITFWDRVMLNIGFVAETLVPPSWLSNNLKYPHIITKFLPTGGGGLCIVGAYLMWGYVGVICFGYLLGCFICSSYKKNSSLQALICSVLLVFFPRWISYDFHIILRFSFLALVLYFVLSWPIKKKYL</sequence>
<keyword evidence="1" id="KW-1133">Transmembrane helix</keyword>
<feature type="transmembrane region" description="Helical" evidence="1">
    <location>
        <begin position="77"/>
        <end position="98"/>
    </location>
</feature>
<evidence type="ECO:0000256" key="1">
    <source>
        <dbReference type="SAM" id="Phobius"/>
    </source>
</evidence>
<proteinExistence type="predicted"/>
<feature type="transmembrane region" description="Helical" evidence="1">
    <location>
        <begin position="36"/>
        <end position="56"/>
    </location>
</feature>
<gene>
    <name evidence="2" type="ORF">ERS852557_04811</name>
</gene>
<feature type="transmembrane region" description="Helical" evidence="1">
    <location>
        <begin position="185"/>
        <end position="205"/>
    </location>
</feature>